<feature type="transmembrane region" description="Helical" evidence="2">
    <location>
        <begin position="6"/>
        <end position="22"/>
    </location>
</feature>
<keyword evidence="2" id="KW-1133">Transmembrane helix</keyword>
<proteinExistence type="predicted"/>
<feature type="non-terminal residue" evidence="3">
    <location>
        <position position="159"/>
    </location>
</feature>
<evidence type="ECO:0000256" key="2">
    <source>
        <dbReference type="SAM" id="Phobius"/>
    </source>
</evidence>
<evidence type="ECO:0000256" key="1">
    <source>
        <dbReference type="SAM" id="MobiDB-lite"/>
    </source>
</evidence>
<dbReference type="EMBL" id="KE123717">
    <property type="protein sequence ID" value="EWC91170.1"/>
    <property type="molecule type" value="Genomic_DNA"/>
</dbReference>
<keyword evidence="2" id="KW-0812">Transmembrane</keyword>
<dbReference type="AlphaFoldDB" id="W7KDU6"/>
<feature type="region of interest" description="Disordered" evidence="1">
    <location>
        <begin position="63"/>
        <end position="104"/>
    </location>
</feature>
<accession>W7KDU6</accession>
<gene>
    <name evidence="3" type="ORF">PFNF54_00134</name>
</gene>
<keyword evidence="4" id="KW-1185">Reference proteome</keyword>
<keyword evidence="2" id="KW-0472">Membrane</keyword>
<dbReference type="Proteomes" id="UP000030673">
    <property type="component" value="Unassembled WGS sequence"/>
</dbReference>
<organism evidence="3 4">
    <name type="scientific">Plasmodium falciparum (isolate NF54)</name>
    <dbReference type="NCBI Taxonomy" id="5843"/>
    <lineage>
        <taxon>Eukaryota</taxon>
        <taxon>Sar</taxon>
        <taxon>Alveolata</taxon>
        <taxon>Apicomplexa</taxon>
        <taxon>Aconoidasida</taxon>
        <taxon>Haemosporida</taxon>
        <taxon>Plasmodiidae</taxon>
        <taxon>Plasmodium</taxon>
        <taxon>Plasmodium (Laverania)</taxon>
    </lineage>
</organism>
<evidence type="ECO:0000313" key="3">
    <source>
        <dbReference type="EMBL" id="EWC91170.1"/>
    </source>
</evidence>
<protein>
    <submittedName>
        <fullName evidence="3">Uncharacterized protein</fullName>
    </submittedName>
</protein>
<sequence>MKHLLSLFKVSLFFLLIFKYSYKNIVKKGRQDNFNKSAITKYITSRALTENNKKCDIKDMHTSIFTGNKNPQIRGKKFKTKKEEEKQKDNTKEDNDNNMEKEMGDHMKDHMKEHMKENTKDDTKDDTKDHIFIWNFLNSFMIYIFIMYFFIWNFLNSFM</sequence>
<feature type="compositionally biased region" description="Basic and acidic residues" evidence="1">
    <location>
        <begin position="81"/>
        <end position="104"/>
    </location>
</feature>
<feature type="transmembrane region" description="Helical" evidence="2">
    <location>
        <begin position="132"/>
        <end position="155"/>
    </location>
</feature>
<evidence type="ECO:0000313" key="4">
    <source>
        <dbReference type="Proteomes" id="UP000030673"/>
    </source>
</evidence>
<reference evidence="3 4" key="1">
    <citation type="submission" date="2013-02" db="EMBL/GenBank/DDBJ databases">
        <title>The Genome Sequence of Plasmodium falciparum NF54.</title>
        <authorList>
            <consortium name="The Broad Institute Genome Sequencing Platform"/>
            <consortium name="The Broad Institute Genome Sequencing Center for Infectious Disease"/>
            <person name="Neafsey D."/>
            <person name="Cheeseman I."/>
            <person name="Volkman S."/>
            <person name="Adams J."/>
            <person name="Walker B."/>
            <person name="Young S.K."/>
            <person name="Zeng Q."/>
            <person name="Gargeya S."/>
            <person name="Fitzgerald M."/>
            <person name="Haas B."/>
            <person name="Abouelleil A."/>
            <person name="Alvarado L."/>
            <person name="Arachchi H.M."/>
            <person name="Berlin A.M."/>
            <person name="Chapman S.B."/>
            <person name="Dewar J."/>
            <person name="Goldberg J."/>
            <person name="Griggs A."/>
            <person name="Gujja S."/>
            <person name="Hansen M."/>
            <person name="Howarth C."/>
            <person name="Imamovic A."/>
            <person name="Larimer J."/>
            <person name="McCowan C."/>
            <person name="Murphy C."/>
            <person name="Neiman D."/>
            <person name="Pearson M."/>
            <person name="Priest M."/>
            <person name="Roberts A."/>
            <person name="Saif S."/>
            <person name="Shea T."/>
            <person name="Sisk P."/>
            <person name="Sykes S."/>
            <person name="Wortman J."/>
            <person name="Nusbaum C."/>
            <person name="Birren B."/>
        </authorList>
    </citation>
    <scope>NUCLEOTIDE SEQUENCE [LARGE SCALE GENOMIC DNA]</scope>
    <source>
        <strain evidence="3 4">NF54</strain>
    </source>
</reference>
<name>W7KDU6_PLAFO</name>